<dbReference type="GO" id="GO:0005524">
    <property type="term" value="F:ATP binding"/>
    <property type="evidence" value="ECO:0007669"/>
    <property type="project" value="UniProtKB-KW"/>
</dbReference>
<dbReference type="SUPFAM" id="SSF54495">
    <property type="entry name" value="UBC-like"/>
    <property type="match status" value="1"/>
</dbReference>
<evidence type="ECO:0000259" key="7">
    <source>
        <dbReference type="PROSITE" id="PS50127"/>
    </source>
</evidence>
<keyword evidence="3" id="KW-0547">Nucleotide-binding</keyword>
<dbReference type="InParanoid" id="A0A068UBP9"/>
<evidence type="ECO:0000256" key="6">
    <source>
        <dbReference type="SAM" id="MobiDB-lite"/>
    </source>
</evidence>
<dbReference type="InterPro" id="IPR016135">
    <property type="entry name" value="UBQ-conjugating_enzyme/RWD"/>
</dbReference>
<dbReference type="GO" id="GO:0061631">
    <property type="term" value="F:ubiquitin conjugating enzyme activity"/>
    <property type="evidence" value="ECO:0007669"/>
    <property type="project" value="UniProtKB-EC"/>
</dbReference>
<dbReference type="Gramene" id="CDP05916">
    <property type="protein sequence ID" value="CDP05916"/>
    <property type="gene ID" value="GSCOC_T00021234001"/>
</dbReference>
<dbReference type="SMART" id="SM00212">
    <property type="entry name" value="UBCc"/>
    <property type="match status" value="1"/>
</dbReference>
<dbReference type="OMA" id="DMYYDDL"/>
<name>A0A068UBP9_COFCA</name>
<dbReference type="PhylomeDB" id="A0A068UBP9"/>
<feature type="region of interest" description="Disordered" evidence="6">
    <location>
        <begin position="88"/>
        <end position="114"/>
    </location>
</feature>
<dbReference type="AlphaFoldDB" id="A0A068UBP9"/>
<evidence type="ECO:0000313" key="8">
    <source>
        <dbReference type="EMBL" id="CDP05916.1"/>
    </source>
</evidence>
<dbReference type="STRING" id="49390.A0A068UBP9"/>
<feature type="domain" description="UBC core" evidence="7">
    <location>
        <begin position="427"/>
        <end position="587"/>
    </location>
</feature>
<sequence length="696" mass="77459">MESPPPPLPPPCYISQGSKKRVFPGGSSTCMEADVVEIPPPGNSSSKLKSLKLKEKEVIFPEVIDVDMDDDYEDIMLLDREVDTKRKGKDVFSKLPSGSSSGINDGSGNGVQSPEKNYVSGSHYLINGEDFDADFFYGENEYVDMSQDDPLYDDQYAIIQAHLDSWDIPPGVEVSVPWFTGHEENKLKPAVASTSNHSSSPIDVDGVVFPPNSNSSSSIWPMEFEQSSDKSIIGENLISGDKVKGSGQPKKWEPSSSWLLKDPAHDYLTSSSSMDMHDSRHHLAESWRHHLAESWRSKTKRNRQLGYNMLEGGSHNQFSHHISSFTKHPVSGPLTGLASRFVDQSGPLPVFPDDMAFGPWDMDPIVGQKSATASGNSSGLLSGKAKYGDPGEFLKNFDLFKKFDTVQDFTDHYYSKNGFSVRQPSKNWAKKIQEEWRILENDLPDTIFVRVYESRMDILRAVIIGAEGTPYHDGLFFFDVFFPSNYPNVPPHVHYHSGGLRINPNLYNCGKVCLSLLNTWSGSHKEKWIPGVSTILQVLVSIQGLILNAKPYFNEPGYASMSGTPGGESNSLQYNESTFILSLKTMAYNIRRPPKYFEDLIAGHFYKHARDILVACKAYMDGAQVGCLVKGGVQDVDEGDKSCSQHFKNSLAGYIKTLVDAFAEIGVKDCDEFLALAQKTNRMVPSQPVAQNFYYY</sequence>
<proteinExistence type="predicted"/>
<dbReference type="PROSITE" id="PS50127">
    <property type="entry name" value="UBC_2"/>
    <property type="match status" value="1"/>
</dbReference>
<dbReference type="EMBL" id="HG739103">
    <property type="protein sequence ID" value="CDP05916.1"/>
    <property type="molecule type" value="Genomic_DNA"/>
</dbReference>
<dbReference type="PANTHER" id="PTHR46116">
    <property type="entry name" value="(E3-INDEPENDENT) E2 UBIQUITIN-CONJUGATING ENZYME"/>
    <property type="match status" value="1"/>
</dbReference>
<gene>
    <name evidence="8" type="ORF">GSCOC_T00021234001</name>
</gene>
<dbReference type="FunFam" id="3.10.110.10:FF:000028">
    <property type="entry name" value="Probable ubiquitin-conjugating enzyme E2 23"/>
    <property type="match status" value="1"/>
</dbReference>
<evidence type="ECO:0000313" key="9">
    <source>
        <dbReference type="Proteomes" id="UP000295252"/>
    </source>
</evidence>
<evidence type="ECO:0000256" key="5">
    <source>
        <dbReference type="ARBA" id="ARBA00022840"/>
    </source>
</evidence>
<dbReference type="Gene3D" id="3.10.110.10">
    <property type="entry name" value="Ubiquitin Conjugating Enzyme"/>
    <property type="match status" value="1"/>
</dbReference>
<dbReference type="Pfam" id="PF00179">
    <property type="entry name" value="UQ_con"/>
    <property type="match status" value="1"/>
</dbReference>
<dbReference type="InterPro" id="IPR000608">
    <property type="entry name" value="UBC"/>
</dbReference>
<dbReference type="CDD" id="cd23837">
    <property type="entry name" value="UBCc_UBE2O"/>
    <property type="match status" value="1"/>
</dbReference>
<dbReference type="FunCoup" id="A0A068UBP9">
    <property type="interactions" value="954"/>
</dbReference>
<evidence type="ECO:0000256" key="2">
    <source>
        <dbReference type="ARBA" id="ARBA00022679"/>
    </source>
</evidence>
<keyword evidence="2" id="KW-0808">Transferase</keyword>
<evidence type="ECO:0000256" key="3">
    <source>
        <dbReference type="ARBA" id="ARBA00022741"/>
    </source>
</evidence>
<accession>A0A068UBP9</accession>
<keyword evidence="4" id="KW-0833">Ubl conjugation pathway</keyword>
<organism evidence="8 9">
    <name type="scientific">Coffea canephora</name>
    <name type="common">Robusta coffee</name>
    <dbReference type="NCBI Taxonomy" id="49390"/>
    <lineage>
        <taxon>Eukaryota</taxon>
        <taxon>Viridiplantae</taxon>
        <taxon>Streptophyta</taxon>
        <taxon>Embryophyta</taxon>
        <taxon>Tracheophyta</taxon>
        <taxon>Spermatophyta</taxon>
        <taxon>Magnoliopsida</taxon>
        <taxon>eudicotyledons</taxon>
        <taxon>Gunneridae</taxon>
        <taxon>Pentapetalae</taxon>
        <taxon>asterids</taxon>
        <taxon>lamiids</taxon>
        <taxon>Gentianales</taxon>
        <taxon>Rubiaceae</taxon>
        <taxon>Ixoroideae</taxon>
        <taxon>Gardenieae complex</taxon>
        <taxon>Bertiereae - Coffeeae clade</taxon>
        <taxon>Coffeeae</taxon>
        <taxon>Coffea</taxon>
    </lineage>
</organism>
<evidence type="ECO:0000256" key="1">
    <source>
        <dbReference type="ARBA" id="ARBA00012486"/>
    </source>
</evidence>
<evidence type="ECO:0000256" key="4">
    <source>
        <dbReference type="ARBA" id="ARBA00022786"/>
    </source>
</evidence>
<keyword evidence="5" id="KW-0067">ATP-binding</keyword>
<dbReference type="Proteomes" id="UP000295252">
    <property type="component" value="Chromosome VII"/>
</dbReference>
<protein>
    <recommendedName>
        <fullName evidence="1">E2 ubiquitin-conjugating enzyme</fullName>
        <ecNumber evidence="1">2.3.2.23</ecNumber>
    </recommendedName>
</protein>
<dbReference type="OrthoDB" id="47801at2759"/>
<feature type="compositionally biased region" description="Low complexity" evidence="6">
    <location>
        <begin position="97"/>
        <end position="106"/>
    </location>
</feature>
<dbReference type="EC" id="2.3.2.23" evidence="1"/>
<dbReference type="PANTHER" id="PTHR46116:SF41">
    <property type="entry name" value="UBIQUITIN-CONJUGATING ENZYME E2 25-RELATED"/>
    <property type="match status" value="1"/>
</dbReference>
<reference evidence="9" key="1">
    <citation type="journal article" date="2014" name="Science">
        <title>The coffee genome provides insight into the convergent evolution of caffeine biosynthesis.</title>
        <authorList>
            <person name="Denoeud F."/>
            <person name="Carretero-Paulet L."/>
            <person name="Dereeper A."/>
            <person name="Droc G."/>
            <person name="Guyot R."/>
            <person name="Pietrella M."/>
            <person name="Zheng C."/>
            <person name="Alberti A."/>
            <person name="Anthony F."/>
            <person name="Aprea G."/>
            <person name="Aury J.M."/>
            <person name="Bento P."/>
            <person name="Bernard M."/>
            <person name="Bocs S."/>
            <person name="Campa C."/>
            <person name="Cenci A."/>
            <person name="Combes M.C."/>
            <person name="Crouzillat D."/>
            <person name="Da Silva C."/>
            <person name="Daddiego L."/>
            <person name="De Bellis F."/>
            <person name="Dussert S."/>
            <person name="Garsmeur O."/>
            <person name="Gayraud T."/>
            <person name="Guignon V."/>
            <person name="Jahn K."/>
            <person name="Jamilloux V."/>
            <person name="Joet T."/>
            <person name="Labadie K."/>
            <person name="Lan T."/>
            <person name="Leclercq J."/>
            <person name="Lepelley M."/>
            <person name="Leroy T."/>
            <person name="Li L.T."/>
            <person name="Librado P."/>
            <person name="Lopez L."/>
            <person name="Munoz A."/>
            <person name="Noel B."/>
            <person name="Pallavicini A."/>
            <person name="Perrotta G."/>
            <person name="Poncet V."/>
            <person name="Pot D."/>
            <person name="Priyono X."/>
            <person name="Rigoreau M."/>
            <person name="Rouard M."/>
            <person name="Rozas J."/>
            <person name="Tranchant-Dubreuil C."/>
            <person name="VanBuren R."/>
            <person name="Zhang Q."/>
            <person name="Andrade A.C."/>
            <person name="Argout X."/>
            <person name="Bertrand B."/>
            <person name="de Kochko A."/>
            <person name="Graziosi G."/>
            <person name="Henry R.J."/>
            <person name="Jayarama X."/>
            <person name="Ming R."/>
            <person name="Nagai C."/>
            <person name="Rounsley S."/>
            <person name="Sankoff D."/>
            <person name="Giuliano G."/>
            <person name="Albert V.A."/>
            <person name="Wincker P."/>
            <person name="Lashermes P."/>
        </authorList>
    </citation>
    <scope>NUCLEOTIDE SEQUENCE [LARGE SCALE GENOMIC DNA]</scope>
    <source>
        <strain evidence="9">cv. DH200-94</strain>
    </source>
</reference>
<keyword evidence="9" id="KW-1185">Reference proteome</keyword>